<dbReference type="Pfam" id="PF18948">
    <property type="entry name" value="DUF5692"/>
    <property type="match status" value="1"/>
</dbReference>
<name>A0ABS2HJ23_9VIBR</name>
<feature type="transmembrane region" description="Helical" evidence="1">
    <location>
        <begin position="60"/>
        <end position="80"/>
    </location>
</feature>
<feature type="transmembrane region" description="Helical" evidence="1">
    <location>
        <begin position="192"/>
        <end position="211"/>
    </location>
</feature>
<evidence type="ECO:0000256" key="1">
    <source>
        <dbReference type="SAM" id="Phobius"/>
    </source>
</evidence>
<evidence type="ECO:0000313" key="2">
    <source>
        <dbReference type="EMBL" id="MBM7037515.1"/>
    </source>
</evidence>
<proteinExistence type="predicted"/>
<dbReference type="InterPro" id="IPR043747">
    <property type="entry name" value="DUF5692"/>
</dbReference>
<feature type="transmembrane region" description="Helical" evidence="1">
    <location>
        <begin position="92"/>
        <end position="113"/>
    </location>
</feature>
<keyword evidence="3" id="KW-1185">Reference proteome</keyword>
<comment type="caution">
    <text evidence="2">The sequence shown here is derived from an EMBL/GenBank/DDBJ whole genome shotgun (WGS) entry which is preliminary data.</text>
</comment>
<feature type="transmembrane region" description="Helical" evidence="1">
    <location>
        <begin position="254"/>
        <end position="273"/>
    </location>
</feature>
<dbReference type="EMBL" id="JAFEUM010000005">
    <property type="protein sequence ID" value="MBM7037515.1"/>
    <property type="molecule type" value="Genomic_DNA"/>
</dbReference>
<keyword evidence="1" id="KW-0812">Transmembrane</keyword>
<reference evidence="2 3" key="1">
    <citation type="submission" date="2021-02" db="EMBL/GenBank/DDBJ databases">
        <authorList>
            <person name="Park J.-S."/>
        </authorList>
    </citation>
    <scope>NUCLEOTIDE SEQUENCE [LARGE SCALE GENOMIC DNA]</scope>
    <source>
        <strain evidence="2 3">188UL20-2</strain>
    </source>
</reference>
<feature type="transmembrane region" description="Helical" evidence="1">
    <location>
        <begin position="168"/>
        <end position="186"/>
    </location>
</feature>
<feature type="transmembrane region" description="Helical" evidence="1">
    <location>
        <begin position="6"/>
        <end position="25"/>
    </location>
</feature>
<sequence>MFFFESFTTPAVIMFVVVLLGLIGVNELSRRNLKWSMFLFVGLPIMLTPYWMYMDNEVSNWFVWVKVYSALMGAVGFMVIRFSNFANKHRWYLLFPPLILSINILEAVIREIQVADIQGVSEGLLLLGGDWNYFNAAAGILNIVTICGWAGIYAVTRGKNRDMVWPDMLWFWIIAYDIWNFAYIYNCLTANVLYTGVALLLSCTIPALWWAKGAWLQHRAHTLALWAMFMMTFPYMFTDSIYTVKVSYNPDAMWLISMLSFVANVALVVYQGYRIVQMKLNPIKDELYTDLAKYQEVAKA</sequence>
<feature type="transmembrane region" description="Helical" evidence="1">
    <location>
        <begin position="133"/>
        <end position="156"/>
    </location>
</feature>
<keyword evidence="1" id="KW-1133">Transmembrane helix</keyword>
<accession>A0ABS2HJ23</accession>
<feature type="transmembrane region" description="Helical" evidence="1">
    <location>
        <begin position="223"/>
        <end position="242"/>
    </location>
</feature>
<dbReference type="Proteomes" id="UP000809621">
    <property type="component" value="Unassembled WGS sequence"/>
</dbReference>
<protein>
    <submittedName>
        <fullName evidence="2">Uncharacterized protein</fullName>
    </submittedName>
</protein>
<dbReference type="RefSeq" id="WP_205159033.1">
    <property type="nucleotide sequence ID" value="NZ_JAFEUM010000005.1"/>
</dbReference>
<feature type="transmembrane region" description="Helical" evidence="1">
    <location>
        <begin position="37"/>
        <end position="54"/>
    </location>
</feature>
<keyword evidence="1" id="KW-0472">Membrane</keyword>
<gene>
    <name evidence="2" type="ORF">JQC93_13960</name>
</gene>
<evidence type="ECO:0000313" key="3">
    <source>
        <dbReference type="Proteomes" id="UP000809621"/>
    </source>
</evidence>
<organism evidence="2 3">
    <name type="scientific">Vibrio ulleungensis</name>
    <dbReference type="NCBI Taxonomy" id="2807619"/>
    <lineage>
        <taxon>Bacteria</taxon>
        <taxon>Pseudomonadati</taxon>
        <taxon>Pseudomonadota</taxon>
        <taxon>Gammaproteobacteria</taxon>
        <taxon>Vibrionales</taxon>
        <taxon>Vibrionaceae</taxon>
        <taxon>Vibrio</taxon>
    </lineage>
</organism>